<dbReference type="PANTHER" id="PTHR10629">
    <property type="entry name" value="CYTOSINE-SPECIFIC METHYLTRANSFERASE"/>
    <property type="match status" value="1"/>
</dbReference>
<keyword evidence="4 7" id="KW-0949">S-adenosyl-L-methionine</keyword>
<dbReference type="InterPro" id="IPR001525">
    <property type="entry name" value="C5_MeTfrase"/>
</dbReference>
<dbReference type="Gene3D" id="3.40.50.150">
    <property type="entry name" value="Vaccinia Virus protein VP39"/>
    <property type="match status" value="1"/>
</dbReference>
<feature type="active site" evidence="7">
    <location>
        <position position="81"/>
    </location>
</feature>
<accession>A0A1I4CGV5</accession>
<comment type="similarity">
    <text evidence="7">Belongs to the class I-like SAM-binding methyltransferase superfamily. C5-methyltransferase family.</text>
</comment>
<evidence type="ECO:0000313" key="9">
    <source>
        <dbReference type="Proteomes" id="UP000198851"/>
    </source>
</evidence>
<dbReference type="PRINTS" id="PR00105">
    <property type="entry name" value="C5METTRFRASE"/>
</dbReference>
<protein>
    <recommendedName>
        <fullName evidence="1">DNA (cytosine-5-)-methyltransferase</fullName>
        <ecNumber evidence="1">2.1.1.37</ecNumber>
    </recommendedName>
</protein>
<evidence type="ECO:0000256" key="3">
    <source>
        <dbReference type="ARBA" id="ARBA00022679"/>
    </source>
</evidence>
<dbReference type="PROSITE" id="PS51679">
    <property type="entry name" value="SAM_MT_C5"/>
    <property type="match status" value="1"/>
</dbReference>
<keyword evidence="3 7" id="KW-0808">Transferase</keyword>
<reference evidence="9" key="1">
    <citation type="submission" date="2016-10" db="EMBL/GenBank/DDBJ databases">
        <authorList>
            <person name="Varghese N."/>
            <person name="Submissions S."/>
        </authorList>
    </citation>
    <scope>NUCLEOTIDE SEQUENCE [LARGE SCALE GENOMIC DNA]</scope>
    <source>
        <strain evidence="9">DSM 28453</strain>
    </source>
</reference>
<dbReference type="EMBL" id="FOSZ01000002">
    <property type="protein sequence ID" value="SFK79201.1"/>
    <property type="molecule type" value="Genomic_DNA"/>
</dbReference>
<dbReference type="GO" id="GO:0003886">
    <property type="term" value="F:DNA (cytosine-5-)-methyltransferase activity"/>
    <property type="evidence" value="ECO:0007669"/>
    <property type="project" value="UniProtKB-EC"/>
</dbReference>
<keyword evidence="5" id="KW-0680">Restriction system</keyword>
<evidence type="ECO:0000313" key="8">
    <source>
        <dbReference type="EMBL" id="SFK79201.1"/>
    </source>
</evidence>
<dbReference type="InterPro" id="IPR029063">
    <property type="entry name" value="SAM-dependent_MTases_sf"/>
</dbReference>
<proteinExistence type="inferred from homology"/>
<comment type="catalytic activity">
    <reaction evidence="6">
        <text>a 2'-deoxycytidine in DNA + S-adenosyl-L-methionine = a 5-methyl-2'-deoxycytidine in DNA + S-adenosyl-L-homocysteine + H(+)</text>
        <dbReference type="Rhea" id="RHEA:13681"/>
        <dbReference type="Rhea" id="RHEA-COMP:11369"/>
        <dbReference type="Rhea" id="RHEA-COMP:11370"/>
        <dbReference type="ChEBI" id="CHEBI:15378"/>
        <dbReference type="ChEBI" id="CHEBI:57856"/>
        <dbReference type="ChEBI" id="CHEBI:59789"/>
        <dbReference type="ChEBI" id="CHEBI:85452"/>
        <dbReference type="ChEBI" id="CHEBI:85454"/>
        <dbReference type="EC" id="2.1.1.37"/>
    </reaction>
</comment>
<dbReference type="GO" id="GO:0003677">
    <property type="term" value="F:DNA binding"/>
    <property type="evidence" value="ECO:0007669"/>
    <property type="project" value="TreeGrafter"/>
</dbReference>
<sequence>MMRSVELFVGAGGLGIGVSQAGFRPVAVMDWDRWACDTLRQNKDRGLDPIAHWPIHEGDVRQFDFGTVGGSVDLVTGGPPCQPFSMGGRHRAFLDSRDMFPQAIRAVRELRPRAFIFENVKGLTRSSFANYLEYIRLQLTYPDLVAKREEEWMAHLVRLENHHTKGTEKGLHYRVVMRVLNSANYGVPQRRERIFLVGFRADTEIEWHFPKPTHSRDALLWSQWREEVYWDLHGVSRKNRPDGGAAQARALKIAERPLDEPWLTVRDAISDLPDPEHASGTALDFHDHRFQPGARSYPGHTGSPLDEPGKTLKAGVHGVPGGENMLRRPDGSVRYFTIRESARLQTFPDDMVFHGSWTETMRQLGNAVPCQLARIVATGVRDKLSAA</sequence>
<dbReference type="InterPro" id="IPR018117">
    <property type="entry name" value="C5_DNA_meth_AS"/>
</dbReference>
<dbReference type="PANTHER" id="PTHR10629:SF52">
    <property type="entry name" value="DNA (CYTOSINE-5)-METHYLTRANSFERASE 1"/>
    <property type="match status" value="1"/>
</dbReference>
<dbReference type="Pfam" id="PF00145">
    <property type="entry name" value="DNA_methylase"/>
    <property type="match status" value="2"/>
</dbReference>
<evidence type="ECO:0000256" key="1">
    <source>
        <dbReference type="ARBA" id="ARBA00011975"/>
    </source>
</evidence>
<dbReference type="GO" id="GO:0044027">
    <property type="term" value="P:negative regulation of gene expression via chromosomal CpG island methylation"/>
    <property type="evidence" value="ECO:0007669"/>
    <property type="project" value="TreeGrafter"/>
</dbReference>
<keyword evidence="2 7" id="KW-0489">Methyltransferase</keyword>
<dbReference type="OrthoDB" id="9813719at2"/>
<dbReference type="GO" id="GO:0009307">
    <property type="term" value="P:DNA restriction-modification system"/>
    <property type="evidence" value="ECO:0007669"/>
    <property type="project" value="UniProtKB-KW"/>
</dbReference>
<dbReference type="GO" id="GO:0032259">
    <property type="term" value="P:methylation"/>
    <property type="evidence" value="ECO:0007669"/>
    <property type="project" value="UniProtKB-KW"/>
</dbReference>
<dbReference type="Gene3D" id="3.90.120.10">
    <property type="entry name" value="DNA Methylase, subunit A, domain 2"/>
    <property type="match status" value="1"/>
</dbReference>
<dbReference type="RefSeq" id="WP_093321860.1">
    <property type="nucleotide sequence ID" value="NZ_FOSZ01000002.1"/>
</dbReference>
<dbReference type="AlphaFoldDB" id="A0A1I4CGV5"/>
<organism evidence="8 9">
    <name type="scientific">Shimia haliotis</name>
    <dbReference type="NCBI Taxonomy" id="1280847"/>
    <lineage>
        <taxon>Bacteria</taxon>
        <taxon>Pseudomonadati</taxon>
        <taxon>Pseudomonadota</taxon>
        <taxon>Alphaproteobacteria</taxon>
        <taxon>Rhodobacterales</taxon>
        <taxon>Roseobacteraceae</taxon>
    </lineage>
</organism>
<evidence type="ECO:0000256" key="5">
    <source>
        <dbReference type="ARBA" id="ARBA00022747"/>
    </source>
</evidence>
<dbReference type="STRING" id="1280847.SAMN04488036_102207"/>
<keyword evidence="9" id="KW-1185">Reference proteome</keyword>
<evidence type="ECO:0000256" key="4">
    <source>
        <dbReference type="ARBA" id="ARBA00022691"/>
    </source>
</evidence>
<dbReference type="PROSITE" id="PS00094">
    <property type="entry name" value="C5_MTASE_1"/>
    <property type="match status" value="1"/>
</dbReference>
<dbReference type="InterPro" id="IPR050390">
    <property type="entry name" value="C5-Methyltransferase"/>
</dbReference>
<dbReference type="EC" id="2.1.1.37" evidence="1"/>
<evidence type="ECO:0000256" key="6">
    <source>
        <dbReference type="ARBA" id="ARBA00047422"/>
    </source>
</evidence>
<evidence type="ECO:0000256" key="7">
    <source>
        <dbReference type="PROSITE-ProRule" id="PRU01016"/>
    </source>
</evidence>
<evidence type="ECO:0000256" key="2">
    <source>
        <dbReference type="ARBA" id="ARBA00022603"/>
    </source>
</evidence>
<dbReference type="Proteomes" id="UP000198851">
    <property type="component" value="Unassembled WGS sequence"/>
</dbReference>
<gene>
    <name evidence="8" type="ORF">SAMN04488036_102207</name>
</gene>
<name>A0A1I4CGV5_9RHOB</name>
<dbReference type="SUPFAM" id="SSF53335">
    <property type="entry name" value="S-adenosyl-L-methionine-dependent methyltransferases"/>
    <property type="match status" value="1"/>
</dbReference>